<keyword evidence="4" id="KW-0309">Germination</keyword>
<dbReference type="EMBL" id="JBJHZX010000007">
    <property type="protein sequence ID" value="MFL0195180.1"/>
    <property type="molecule type" value="Genomic_DNA"/>
</dbReference>
<sequence length="363" mass="41977">MKKQNSNNITSRQLMNFLLSAQVGVELLETPNILAEKTGHDGWIPIIIVGILIAIAMIFIILLLERYNNSSIYDINKHLYGKYLGGFLNIIVSLYLWAITCLQLRLFTELLKITYLRFTPPIVLDIFIILPTIYLSWYGLKAIARFSFIMWFFILITYILLLLSIRFCDVKLLMPVGQSGFLGVLKGLEDCYYAYLGFELIVILYPSITDKEKTMKYSLIAHGIGSIFFLSVTLVCTAFFGEKHLARIVFPLIRLSRAYDDPIVQRIDLLYIAAWIPVMTMSVSSYFFPAYCRVQKLFKREKKTVSLIIFTAITILISRIPRNHHEIYRYTQIMTIWGVVFVVFIMLCYIFSFVSKKGVKTSE</sequence>
<feature type="transmembrane region" description="Helical" evidence="8">
    <location>
        <begin position="192"/>
        <end position="208"/>
    </location>
</feature>
<dbReference type="PANTHER" id="PTHR34975">
    <property type="entry name" value="SPORE GERMINATION PROTEIN A2"/>
    <property type="match status" value="1"/>
</dbReference>
<feature type="transmembrane region" description="Helical" evidence="8">
    <location>
        <begin position="118"/>
        <end position="137"/>
    </location>
</feature>
<evidence type="ECO:0000256" key="2">
    <source>
        <dbReference type="ARBA" id="ARBA00007998"/>
    </source>
</evidence>
<evidence type="ECO:0000256" key="4">
    <source>
        <dbReference type="ARBA" id="ARBA00022544"/>
    </source>
</evidence>
<reference evidence="9 10" key="1">
    <citation type="submission" date="2024-11" db="EMBL/GenBank/DDBJ databases">
        <authorList>
            <person name="Heng Y.C."/>
            <person name="Lim A.C.H."/>
            <person name="Lee J.K.Y."/>
            <person name="Kittelmann S."/>
        </authorList>
    </citation>
    <scope>NUCLEOTIDE SEQUENCE [LARGE SCALE GENOMIC DNA]</scope>
    <source>
        <strain evidence="9 10">WILCCON 0269</strain>
    </source>
</reference>
<feature type="transmembrane region" description="Helical" evidence="8">
    <location>
        <begin position="269"/>
        <end position="292"/>
    </location>
</feature>
<protein>
    <submittedName>
        <fullName evidence="9">GerAB/ArcD/ProY family transporter</fullName>
    </submittedName>
</protein>
<keyword evidence="7 8" id="KW-0472">Membrane</keyword>
<name>A0ABW8SK30_9CLOT</name>
<keyword evidence="5 8" id="KW-0812">Transmembrane</keyword>
<evidence type="ECO:0000256" key="5">
    <source>
        <dbReference type="ARBA" id="ARBA00022692"/>
    </source>
</evidence>
<evidence type="ECO:0000313" key="10">
    <source>
        <dbReference type="Proteomes" id="UP001623660"/>
    </source>
</evidence>
<evidence type="ECO:0000256" key="1">
    <source>
        <dbReference type="ARBA" id="ARBA00004141"/>
    </source>
</evidence>
<gene>
    <name evidence="9" type="ORF">ACJDU8_06315</name>
</gene>
<dbReference type="Pfam" id="PF03845">
    <property type="entry name" value="Spore_permease"/>
    <property type="match status" value="1"/>
</dbReference>
<dbReference type="InterPro" id="IPR004761">
    <property type="entry name" value="Spore_GerAB"/>
</dbReference>
<evidence type="ECO:0000256" key="8">
    <source>
        <dbReference type="SAM" id="Phobius"/>
    </source>
</evidence>
<feature type="transmembrane region" description="Helical" evidence="8">
    <location>
        <begin position="304"/>
        <end position="321"/>
    </location>
</feature>
<evidence type="ECO:0000256" key="6">
    <source>
        <dbReference type="ARBA" id="ARBA00022989"/>
    </source>
</evidence>
<dbReference type="Gene3D" id="1.20.1740.10">
    <property type="entry name" value="Amino acid/polyamine transporter I"/>
    <property type="match status" value="1"/>
</dbReference>
<feature type="transmembrane region" description="Helical" evidence="8">
    <location>
        <begin position="84"/>
        <end position="106"/>
    </location>
</feature>
<feature type="transmembrane region" description="Helical" evidence="8">
    <location>
        <begin position="149"/>
        <end position="167"/>
    </location>
</feature>
<keyword evidence="10" id="KW-1185">Reference proteome</keyword>
<evidence type="ECO:0000313" key="9">
    <source>
        <dbReference type="EMBL" id="MFL0195180.1"/>
    </source>
</evidence>
<comment type="subcellular location">
    <subcellularLocation>
        <location evidence="1">Membrane</location>
        <topology evidence="1">Multi-pass membrane protein</topology>
    </subcellularLocation>
</comment>
<proteinExistence type="inferred from homology"/>
<comment type="caution">
    <text evidence="9">The sequence shown here is derived from an EMBL/GenBank/DDBJ whole genome shotgun (WGS) entry which is preliminary data.</text>
</comment>
<keyword evidence="6 8" id="KW-1133">Transmembrane helix</keyword>
<feature type="transmembrane region" description="Helical" evidence="8">
    <location>
        <begin position="220"/>
        <end position="241"/>
    </location>
</feature>
<dbReference type="RefSeq" id="WP_406791304.1">
    <property type="nucleotide sequence ID" value="NZ_JBJHZX010000007.1"/>
</dbReference>
<dbReference type="PANTHER" id="PTHR34975:SF2">
    <property type="entry name" value="SPORE GERMINATION PROTEIN A2"/>
    <property type="match status" value="1"/>
</dbReference>
<dbReference type="NCBIfam" id="TIGR00912">
    <property type="entry name" value="2A0309"/>
    <property type="match status" value="1"/>
</dbReference>
<comment type="similarity">
    <text evidence="2">Belongs to the amino acid-polyamine-organocation (APC) superfamily. Spore germination protein (SGP) (TC 2.A.3.9) family.</text>
</comment>
<evidence type="ECO:0000256" key="7">
    <source>
        <dbReference type="ARBA" id="ARBA00023136"/>
    </source>
</evidence>
<organism evidence="9 10">
    <name type="scientific">Candidatus Clostridium eludens</name>
    <dbReference type="NCBI Taxonomy" id="3381663"/>
    <lineage>
        <taxon>Bacteria</taxon>
        <taxon>Bacillati</taxon>
        <taxon>Bacillota</taxon>
        <taxon>Clostridia</taxon>
        <taxon>Eubacteriales</taxon>
        <taxon>Clostridiaceae</taxon>
        <taxon>Clostridium</taxon>
    </lineage>
</organism>
<feature type="transmembrane region" description="Helical" evidence="8">
    <location>
        <begin position="43"/>
        <end position="64"/>
    </location>
</feature>
<feature type="transmembrane region" description="Helical" evidence="8">
    <location>
        <begin position="333"/>
        <end position="354"/>
    </location>
</feature>
<dbReference type="Proteomes" id="UP001623660">
    <property type="component" value="Unassembled WGS sequence"/>
</dbReference>
<keyword evidence="3" id="KW-0813">Transport</keyword>
<evidence type="ECO:0000256" key="3">
    <source>
        <dbReference type="ARBA" id="ARBA00022448"/>
    </source>
</evidence>
<accession>A0ABW8SK30</accession>